<dbReference type="Proteomes" id="UP001281614">
    <property type="component" value="Unassembled WGS sequence"/>
</dbReference>
<feature type="region of interest" description="Disordered" evidence="1">
    <location>
        <begin position="19"/>
        <end position="74"/>
    </location>
</feature>
<protein>
    <submittedName>
        <fullName evidence="2">Uncharacterized protein</fullName>
    </submittedName>
</protein>
<comment type="caution">
    <text evidence="2">The sequence shown here is derived from an EMBL/GenBank/DDBJ whole genome shotgun (WGS) entry which is preliminary data.</text>
</comment>
<organism evidence="2 3">
    <name type="scientific">Colletotrichum kahawae</name>
    <name type="common">Coffee berry disease fungus</name>
    <dbReference type="NCBI Taxonomy" id="34407"/>
    <lineage>
        <taxon>Eukaryota</taxon>
        <taxon>Fungi</taxon>
        <taxon>Dikarya</taxon>
        <taxon>Ascomycota</taxon>
        <taxon>Pezizomycotina</taxon>
        <taxon>Sordariomycetes</taxon>
        <taxon>Hypocreomycetidae</taxon>
        <taxon>Glomerellales</taxon>
        <taxon>Glomerellaceae</taxon>
        <taxon>Colletotrichum</taxon>
        <taxon>Colletotrichum gloeosporioides species complex</taxon>
    </lineage>
</organism>
<gene>
    <name evidence="2" type="ORF">CKAH01_00959</name>
</gene>
<dbReference type="AlphaFoldDB" id="A0AAD9YJV3"/>
<evidence type="ECO:0000313" key="2">
    <source>
        <dbReference type="EMBL" id="KAK2769352.1"/>
    </source>
</evidence>
<proteinExistence type="predicted"/>
<evidence type="ECO:0000313" key="3">
    <source>
        <dbReference type="Proteomes" id="UP001281614"/>
    </source>
</evidence>
<reference evidence="2" key="1">
    <citation type="submission" date="2023-02" db="EMBL/GenBank/DDBJ databases">
        <title>Colletotrichum kahawae CIFC_Que2 genome sequencing and assembly.</title>
        <authorList>
            <person name="Baroncelli R."/>
        </authorList>
    </citation>
    <scope>NUCLEOTIDE SEQUENCE</scope>
    <source>
        <strain evidence="2">CIFC_Que2</strain>
    </source>
</reference>
<accession>A0AAD9YJV3</accession>
<dbReference type="EMBL" id="VYYT01000112">
    <property type="protein sequence ID" value="KAK2769352.1"/>
    <property type="molecule type" value="Genomic_DNA"/>
</dbReference>
<keyword evidence="3" id="KW-1185">Reference proteome</keyword>
<name>A0AAD9YJV3_COLKA</name>
<sequence>MFAKSRHVLRSETVAIEAPGNKEPVAKSRATAQVTDSDAIMSTKAKHPTMRISNDGPEHLASEAVRPSRQQPWA</sequence>
<evidence type="ECO:0000256" key="1">
    <source>
        <dbReference type="SAM" id="MobiDB-lite"/>
    </source>
</evidence>